<proteinExistence type="predicted"/>
<reference evidence="2" key="1">
    <citation type="submission" date="2016-10" db="EMBL/GenBank/DDBJ databases">
        <authorList>
            <person name="Varghese N."/>
            <person name="Submissions S."/>
        </authorList>
    </citation>
    <scope>NUCLEOTIDE SEQUENCE [LARGE SCALE GENOMIC DNA]</scope>
    <source>
        <strain evidence="2">DSM 9751</strain>
    </source>
</reference>
<evidence type="ECO:0000313" key="1">
    <source>
        <dbReference type="EMBL" id="SEB51852.1"/>
    </source>
</evidence>
<keyword evidence="2" id="KW-1185">Reference proteome</keyword>
<name>A0A1H4K1S3_9PSED</name>
<dbReference type="AlphaFoldDB" id="A0A1H4K1S3"/>
<accession>A0A1H4K1S3</accession>
<gene>
    <name evidence="1" type="ORF">SAMN05216178_0929</name>
</gene>
<organism evidence="1 2">
    <name type="scientific">Pseudomonas saponiphila</name>
    <dbReference type="NCBI Taxonomy" id="556534"/>
    <lineage>
        <taxon>Bacteria</taxon>
        <taxon>Pseudomonadati</taxon>
        <taxon>Pseudomonadota</taxon>
        <taxon>Gammaproteobacteria</taxon>
        <taxon>Pseudomonadales</taxon>
        <taxon>Pseudomonadaceae</taxon>
        <taxon>Pseudomonas</taxon>
    </lineage>
</organism>
<sequence>MHLEARLAASAVVAKNCEDSDMAILAMGNLGHNVNRPVTPGSHAVNLVLQILETR</sequence>
<evidence type="ECO:0000313" key="2">
    <source>
        <dbReference type="Proteomes" id="UP000198982"/>
    </source>
</evidence>
<protein>
    <submittedName>
        <fullName evidence="1">Uncharacterized protein</fullName>
    </submittedName>
</protein>
<dbReference type="Proteomes" id="UP000198982">
    <property type="component" value="Unassembled WGS sequence"/>
</dbReference>
<dbReference type="EMBL" id="FNTJ01000001">
    <property type="protein sequence ID" value="SEB51852.1"/>
    <property type="molecule type" value="Genomic_DNA"/>
</dbReference>